<dbReference type="PROSITE" id="PS51257">
    <property type="entry name" value="PROKAR_LIPOPROTEIN"/>
    <property type="match status" value="1"/>
</dbReference>
<feature type="compositionally biased region" description="Basic and acidic residues" evidence="1">
    <location>
        <begin position="175"/>
        <end position="185"/>
    </location>
</feature>
<feature type="chain" id="PRO_5046243376" evidence="2">
    <location>
        <begin position="23"/>
        <end position="195"/>
    </location>
</feature>
<dbReference type="RefSeq" id="WP_377213809.1">
    <property type="nucleotide sequence ID" value="NZ_JBHTJV010000026.1"/>
</dbReference>
<evidence type="ECO:0000313" key="4">
    <source>
        <dbReference type="Proteomes" id="UP001597101"/>
    </source>
</evidence>
<reference evidence="4" key="1">
    <citation type="journal article" date="2019" name="Int. J. Syst. Evol. Microbiol.">
        <title>The Global Catalogue of Microorganisms (GCM) 10K type strain sequencing project: providing services to taxonomists for standard genome sequencing and annotation.</title>
        <authorList>
            <consortium name="The Broad Institute Genomics Platform"/>
            <consortium name="The Broad Institute Genome Sequencing Center for Infectious Disease"/>
            <person name="Wu L."/>
            <person name="Ma J."/>
        </authorList>
    </citation>
    <scope>NUCLEOTIDE SEQUENCE [LARGE SCALE GENOMIC DNA]</scope>
    <source>
        <strain evidence="4">CCUG 60023</strain>
    </source>
</reference>
<evidence type="ECO:0000256" key="2">
    <source>
        <dbReference type="SAM" id="SignalP"/>
    </source>
</evidence>
<dbReference type="Pfam" id="PF06037">
    <property type="entry name" value="DUF922"/>
    <property type="match status" value="1"/>
</dbReference>
<dbReference type="Proteomes" id="UP001597101">
    <property type="component" value="Unassembled WGS sequence"/>
</dbReference>
<accession>A0ABW3FHH7</accession>
<protein>
    <submittedName>
        <fullName evidence="3">DUF922 domain-containing protein</fullName>
    </submittedName>
</protein>
<feature type="region of interest" description="Disordered" evidence="1">
    <location>
        <begin position="175"/>
        <end position="195"/>
    </location>
</feature>
<dbReference type="InterPro" id="IPR010321">
    <property type="entry name" value="DUF922"/>
</dbReference>
<keyword evidence="2" id="KW-0732">Signal</keyword>
<comment type="caution">
    <text evidence="3">The sequence shown here is derived from an EMBL/GenBank/DDBJ whole genome shotgun (WGS) entry which is preliminary data.</text>
</comment>
<sequence length="195" mass="22097">MRVQSRHLKVLWVLAFAAFLTACSTTGDKVSVDYYQIKGNSTAALDKDIRRKGPKLDSGAHAIAVARIKMRPRMRYATANSQCRVASAKVDVNARITLPEWKGRKTATAEMARAWDNVDRYARLHEAVHVAIAFKHARLMEAAILQLQAEPNCRTMQARVSSLFVEMLEDHDREQKKFDADEQKRIASSMLKRRG</sequence>
<evidence type="ECO:0000313" key="3">
    <source>
        <dbReference type="EMBL" id="MFD0917956.1"/>
    </source>
</evidence>
<organism evidence="3 4">
    <name type="scientific">Pseudahrensia aquimaris</name>
    <dbReference type="NCBI Taxonomy" id="744461"/>
    <lineage>
        <taxon>Bacteria</taxon>
        <taxon>Pseudomonadati</taxon>
        <taxon>Pseudomonadota</taxon>
        <taxon>Alphaproteobacteria</taxon>
        <taxon>Hyphomicrobiales</taxon>
        <taxon>Ahrensiaceae</taxon>
        <taxon>Pseudahrensia</taxon>
    </lineage>
</organism>
<keyword evidence="4" id="KW-1185">Reference proteome</keyword>
<proteinExistence type="predicted"/>
<gene>
    <name evidence="3" type="ORF">ACFQ14_16245</name>
</gene>
<feature type="signal peptide" evidence="2">
    <location>
        <begin position="1"/>
        <end position="22"/>
    </location>
</feature>
<name>A0ABW3FHH7_9HYPH</name>
<dbReference type="EMBL" id="JBHTJV010000026">
    <property type="protein sequence ID" value="MFD0917956.1"/>
    <property type="molecule type" value="Genomic_DNA"/>
</dbReference>
<evidence type="ECO:0000256" key="1">
    <source>
        <dbReference type="SAM" id="MobiDB-lite"/>
    </source>
</evidence>